<feature type="domain" description="FAD-binding FR-type" evidence="10">
    <location>
        <begin position="4"/>
        <end position="109"/>
    </location>
</feature>
<dbReference type="PRINTS" id="PR00409">
    <property type="entry name" value="PHDIOXRDTASE"/>
</dbReference>
<dbReference type="PROSITE" id="PS00197">
    <property type="entry name" value="2FE2S_FER_1"/>
    <property type="match status" value="1"/>
</dbReference>
<proteinExistence type="predicted"/>
<dbReference type="EMBL" id="FPCH01000002">
    <property type="protein sequence ID" value="SFV33243.1"/>
    <property type="molecule type" value="Genomic_DNA"/>
</dbReference>
<evidence type="ECO:0000256" key="3">
    <source>
        <dbReference type="ARBA" id="ARBA00022643"/>
    </source>
</evidence>
<reference evidence="12" key="1">
    <citation type="submission" date="2016-10" db="EMBL/GenBank/DDBJ databases">
        <authorList>
            <person name="Varghese N."/>
            <person name="Submissions S."/>
        </authorList>
    </citation>
    <scope>NUCLEOTIDE SEQUENCE [LARGE SCALE GENOMIC DNA]</scope>
    <source>
        <strain evidence="12">DSM 1565</strain>
    </source>
</reference>
<feature type="domain" description="2Fe-2S ferredoxin-type" evidence="9">
    <location>
        <begin position="233"/>
        <end position="320"/>
    </location>
</feature>
<dbReference type="GO" id="GO:0046872">
    <property type="term" value="F:metal ion binding"/>
    <property type="evidence" value="ECO:0007669"/>
    <property type="project" value="UniProtKB-KW"/>
</dbReference>
<dbReference type="OrthoDB" id="9792185at2"/>
<keyword evidence="4" id="KW-0001">2Fe-2S</keyword>
<dbReference type="SUPFAM" id="SSF52343">
    <property type="entry name" value="Ferredoxin reductase-like, C-terminal NADP-linked domain"/>
    <property type="match status" value="1"/>
</dbReference>
<gene>
    <name evidence="11" type="ORF">SAMN04488557_1890</name>
</gene>
<evidence type="ECO:0000256" key="4">
    <source>
        <dbReference type="ARBA" id="ARBA00022714"/>
    </source>
</evidence>
<dbReference type="PROSITE" id="PS51085">
    <property type="entry name" value="2FE2S_FER_2"/>
    <property type="match status" value="1"/>
</dbReference>
<dbReference type="PROSITE" id="PS51384">
    <property type="entry name" value="FAD_FR"/>
    <property type="match status" value="1"/>
</dbReference>
<organism evidence="11 12">
    <name type="scientific">Hyphomicrobium facile</name>
    <dbReference type="NCBI Taxonomy" id="51670"/>
    <lineage>
        <taxon>Bacteria</taxon>
        <taxon>Pseudomonadati</taxon>
        <taxon>Pseudomonadota</taxon>
        <taxon>Alphaproteobacteria</taxon>
        <taxon>Hyphomicrobiales</taxon>
        <taxon>Hyphomicrobiaceae</taxon>
        <taxon>Hyphomicrobium</taxon>
    </lineage>
</organism>
<keyword evidence="6" id="KW-0560">Oxidoreductase</keyword>
<dbReference type="PANTHER" id="PTHR47354:SF1">
    <property type="entry name" value="CARNITINE MONOOXYGENASE REDUCTASE SUBUNIT"/>
    <property type="match status" value="1"/>
</dbReference>
<dbReference type="RefSeq" id="WP_092867345.1">
    <property type="nucleotide sequence ID" value="NZ_FPCH01000002.1"/>
</dbReference>
<dbReference type="InterPro" id="IPR036010">
    <property type="entry name" value="2Fe-2S_ferredoxin-like_sf"/>
</dbReference>
<dbReference type="PANTHER" id="PTHR47354">
    <property type="entry name" value="NADH OXIDOREDUCTASE HCR"/>
    <property type="match status" value="1"/>
</dbReference>
<dbReference type="InterPro" id="IPR054582">
    <property type="entry name" value="DmmA-like_N"/>
</dbReference>
<sequence length="320" mass="35421">MSGNLLRRVRVAEVERVANRIKRFRLVDADNAPLSEFSGGSHISVVMHAGDRLLRNPYSLMGAPSDTSSYQISVLNVEDSRGGSKFMHENVSVGTELEIGQPLNLFPPAKLAKKHVLVAGGIGITPFMSMMNELDGLHSDFELHYGVRSLEDGAYCKYLQSRYGSRVNIYRQDQGQLIPLERILGDQRLGTHMYVCGPKPMIDWSLQTAKLLGWPDENVHSEQFSAPPPGKQFLVKLARSGREVIVRGHQSILEALEENGVDAPFLCRGGACGQCETQVVACDGFIEHNDHFLTEPERVSGKKIMICMSRIQTGSITLDL</sequence>
<evidence type="ECO:0000256" key="6">
    <source>
        <dbReference type="ARBA" id="ARBA00023002"/>
    </source>
</evidence>
<accession>A0A1I7NF66</accession>
<dbReference type="InterPro" id="IPR050415">
    <property type="entry name" value="MRET"/>
</dbReference>
<dbReference type="Pfam" id="PF00111">
    <property type="entry name" value="Fer2"/>
    <property type="match status" value="1"/>
</dbReference>
<dbReference type="Pfam" id="PF22290">
    <property type="entry name" value="DmmA-like_N"/>
    <property type="match status" value="1"/>
</dbReference>
<dbReference type="InterPro" id="IPR017927">
    <property type="entry name" value="FAD-bd_FR_type"/>
</dbReference>
<dbReference type="AlphaFoldDB" id="A0A1I7NF66"/>
<dbReference type="Gene3D" id="2.40.30.10">
    <property type="entry name" value="Translation factors"/>
    <property type="match status" value="1"/>
</dbReference>
<comment type="cofactor">
    <cofactor evidence="1">
        <name>FMN</name>
        <dbReference type="ChEBI" id="CHEBI:58210"/>
    </cofactor>
</comment>
<keyword evidence="8" id="KW-0411">Iron-sulfur</keyword>
<evidence type="ECO:0000313" key="11">
    <source>
        <dbReference type="EMBL" id="SFV33243.1"/>
    </source>
</evidence>
<evidence type="ECO:0000256" key="1">
    <source>
        <dbReference type="ARBA" id="ARBA00001917"/>
    </source>
</evidence>
<dbReference type="Proteomes" id="UP000199423">
    <property type="component" value="Unassembled WGS sequence"/>
</dbReference>
<keyword evidence="7" id="KW-0408">Iron</keyword>
<dbReference type="SUPFAM" id="SSF54292">
    <property type="entry name" value="2Fe-2S ferredoxin-like"/>
    <property type="match status" value="1"/>
</dbReference>
<dbReference type="InterPro" id="IPR001041">
    <property type="entry name" value="2Fe-2S_ferredoxin-type"/>
</dbReference>
<dbReference type="InterPro" id="IPR039261">
    <property type="entry name" value="FNR_nucleotide-bd"/>
</dbReference>
<dbReference type="InterPro" id="IPR006058">
    <property type="entry name" value="2Fe2S_fd_BS"/>
</dbReference>
<dbReference type="Gene3D" id="3.10.20.30">
    <property type="match status" value="1"/>
</dbReference>
<dbReference type="GO" id="GO:0051537">
    <property type="term" value="F:2 iron, 2 sulfur cluster binding"/>
    <property type="evidence" value="ECO:0007669"/>
    <property type="project" value="UniProtKB-KW"/>
</dbReference>
<evidence type="ECO:0000313" key="12">
    <source>
        <dbReference type="Proteomes" id="UP000199423"/>
    </source>
</evidence>
<evidence type="ECO:0000259" key="9">
    <source>
        <dbReference type="PROSITE" id="PS51085"/>
    </source>
</evidence>
<dbReference type="InterPro" id="IPR012675">
    <property type="entry name" value="Beta-grasp_dom_sf"/>
</dbReference>
<protein>
    <submittedName>
        <fullName evidence="11">Ferredoxin-NADP reductase</fullName>
    </submittedName>
</protein>
<evidence type="ECO:0000256" key="7">
    <source>
        <dbReference type="ARBA" id="ARBA00023004"/>
    </source>
</evidence>
<keyword evidence="3" id="KW-0288">FMN</keyword>
<evidence type="ECO:0000256" key="8">
    <source>
        <dbReference type="ARBA" id="ARBA00023014"/>
    </source>
</evidence>
<keyword evidence="5" id="KW-0479">Metal-binding</keyword>
<dbReference type="STRING" id="51670.SAMN04488557_1890"/>
<keyword evidence="2" id="KW-0285">Flavoprotein</keyword>
<dbReference type="SUPFAM" id="SSF63380">
    <property type="entry name" value="Riboflavin synthase domain-like"/>
    <property type="match status" value="1"/>
</dbReference>
<evidence type="ECO:0000256" key="2">
    <source>
        <dbReference type="ARBA" id="ARBA00022630"/>
    </source>
</evidence>
<evidence type="ECO:0000256" key="5">
    <source>
        <dbReference type="ARBA" id="ARBA00022723"/>
    </source>
</evidence>
<dbReference type="GO" id="GO:0016491">
    <property type="term" value="F:oxidoreductase activity"/>
    <property type="evidence" value="ECO:0007669"/>
    <property type="project" value="UniProtKB-KW"/>
</dbReference>
<dbReference type="CDD" id="cd06185">
    <property type="entry name" value="PDR_like"/>
    <property type="match status" value="1"/>
</dbReference>
<dbReference type="Gene3D" id="3.40.50.80">
    <property type="entry name" value="Nucleotide-binding domain of ferredoxin-NADP reductase (FNR) module"/>
    <property type="match status" value="1"/>
</dbReference>
<dbReference type="InterPro" id="IPR017938">
    <property type="entry name" value="Riboflavin_synthase-like_b-brl"/>
</dbReference>
<name>A0A1I7NF66_9HYPH</name>
<dbReference type="CDD" id="cd00207">
    <property type="entry name" value="fer2"/>
    <property type="match status" value="1"/>
</dbReference>
<evidence type="ECO:0000259" key="10">
    <source>
        <dbReference type="PROSITE" id="PS51384"/>
    </source>
</evidence>
<keyword evidence="12" id="KW-1185">Reference proteome</keyword>